<dbReference type="Pfam" id="PF25591">
    <property type="entry name" value="LRV_2"/>
    <property type="match status" value="1"/>
</dbReference>
<dbReference type="InterPro" id="IPR057893">
    <property type="entry name" value="LRV_2"/>
</dbReference>
<feature type="non-terminal residue" evidence="3">
    <location>
        <position position="110"/>
    </location>
</feature>
<dbReference type="HOGENOM" id="CLU_2176209_0_0_11"/>
<proteinExistence type="predicted"/>
<feature type="compositionally biased region" description="Low complexity" evidence="1">
    <location>
        <begin position="81"/>
        <end position="110"/>
    </location>
</feature>
<name>C0W5E1_9ACTO</name>
<accession>C0W5E1</accession>
<evidence type="ECO:0000256" key="1">
    <source>
        <dbReference type="SAM" id="MobiDB-lite"/>
    </source>
</evidence>
<comment type="caution">
    <text evidence="3">The sequence shown here is derived from an EMBL/GenBank/DDBJ whole genome shotgun (WGS) entry which is preliminary data.</text>
</comment>
<dbReference type="eggNOG" id="COG5602">
    <property type="taxonomic scope" value="Bacteria"/>
</dbReference>
<keyword evidence="4" id="KW-1185">Reference proteome</keyword>
<dbReference type="EMBL" id="ACFH01000076">
    <property type="protein sequence ID" value="EEH66052.1"/>
    <property type="molecule type" value="Genomic_DNA"/>
</dbReference>
<feature type="domain" description="Leucine rich repeat variant" evidence="2">
    <location>
        <begin position="7"/>
        <end position="66"/>
    </location>
</feature>
<evidence type="ECO:0000313" key="3">
    <source>
        <dbReference type="EMBL" id="EEH66052.1"/>
    </source>
</evidence>
<dbReference type="Proteomes" id="UP000004778">
    <property type="component" value="Unassembled WGS sequence"/>
</dbReference>
<dbReference type="AlphaFoldDB" id="C0W5E1"/>
<reference evidence="3 4" key="1">
    <citation type="submission" date="2009-01" db="EMBL/GenBank/DDBJ databases">
        <authorList>
            <person name="Qin X."/>
            <person name="Bachman B."/>
            <person name="Battles P."/>
            <person name="Bell A."/>
            <person name="Bess C."/>
            <person name="Bickham C."/>
            <person name="Chaboub L."/>
            <person name="Chen D."/>
            <person name="Coyle M."/>
            <person name="Deiros D.R."/>
            <person name="Dinh H."/>
            <person name="Forbes L."/>
            <person name="Fowler G."/>
            <person name="Francisco L."/>
            <person name="Fu Q."/>
            <person name="Gubbala S."/>
            <person name="Hale W."/>
            <person name="Han Y."/>
            <person name="Hemphill L."/>
            <person name="Highlander S.K."/>
            <person name="Hirani K."/>
            <person name="Hogues M."/>
            <person name="Jackson L."/>
            <person name="Jakkamsetti A."/>
            <person name="Javaid M."/>
            <person name="Jiang H."/>
            <person name="Korchina V."/>
            <person name="Kovar C."/>
            <person name="Lara F."/>
            <person name="Lee S."/>
            <person name="Mata R."/>
            <person name="Mathew T."/>
            <person name="Moen C."/>
            <person name="Morales K."/>
            <person name="Munidasa M."/>
            <person name="Nazareth L."/>
            <person name="Ngo R."/>
            <person name="Nguyen L."/>
            <person name="Okwuonu G."/>
            <person name="Ongeri F."/>
            <person name="Patil S."/>
            <person name="Petrosino J."/>
            <person name="Pham C."/>
            <person name="Pham P."/>
            <person name="Pu L.-L."/>
            <person name="Puazo M."/>
            <person name="Raj R."/>
            <person name="Reid J."/>
            <person name="Rouhana J."/>
            <person name="Saada N."/>
            <person name="Shang Y."/>
            <person name="Simmons D."/>
            <person name="Thornton R."/>
            <person name="Warren J."/>
            <person name="Weissenberger G."/>
            <person name="Zhang J."/>
            <person name="Zhang L."/>
            <person name="Zhou C."/>
            <person name="Zhu D."/>
            <person name="Muzny D."/>
            <person name="Worley K."/>
            <person name="Gibbs R."/>
        </authorList>
    </citation>
    <scope>NUCLEOTIDE SEQUENCE [LARGE SCALE GENOMIC DNA]</scope>
    <source>
        <strain evidence="3 4">DSM 15434</strain>
    </source>
</reference>
<evidence type="ECO:0000259" key="2">
    <source>
        <dbReference type="Pfam" id="PF25591"/>
    </source>
</evidence>
<evidence type="ECO:0000313" key="4">
    <source>
        <dbReference type="Proteomes" id="UP000004778"/>
    </source>
</evidence>
<feature type="region of interest" description="Disordered" evidence="1">
    <location>
        <begin position="63"/>
        <end position="110"/>
    </location>
</feature>
<organism evidence="3 4">
    <name type="scientific">Actinomyces urogenitalis DSM 15434</name>
    <dbReference type="NCBI Taxonomy" id="525246"/>
    <lineage>
        <taxon>Bacteria</taxon>
        <taxon>Bacillati</taxon>
        <taxon>Actinomycetota</taxon>
        <taxon>Actinomycetes</taxon>
        <taxon>Actinomycetales</taxon>
        <taxon>Actinomycetaceae</taxon>
        <taxon>Actinomyces</taxon>
    </lineage>
</organism>
<protein>
    <recommendedName>
        <fullName evidence="2">Leucine rich repeat variant domain-containing protein</fullName>
    </recommendedName>
</protein>
<sequence length="110" mass="11016">MSRSQDDLVARASDPNAELATLHELAQNYPGLRPYIAANPRTYPALLDWLAGLGDPAINAALASRGSAAESPSQAGGPTQALPTPIPTAAFPATEAATSSTASATSAASA</sequence>
<gene>
    <name evidence="3" type="ORF">HMPREF0058_1085</name>
</gene>